<dbReference type="Gramene" id="LPERR07G08830.1">
    <property type="protein sequence ID" value="LPERR07G08830.1"/>
    <property type="gene ID" value="LPERR07G08830"/>
</dbReference>
<dbReference type="EnsemblPlants" id="LPERR07G08830.1">
    <property type="protein sequence ID" value="LPERR07G08830.1"/>
    <property type="gene ID" value="LPERR07G08830"/>
</dbReference>
<feature type="domain" description="F-box/LRR-repeat protein 15/At3g58940/PEG3-like LRR" evidence="2">
    <location>
        <begin position="1"/>
        <end position="75"/>
    </location>
</feature>
<name>A0A0D9WXP2_9ORYZ</name>
<evidence type="ECO:0000313" key="3">
    <source>
        <dbReference type="EnsemblPlants" id="LPERR07G08830.1"/>
    </source>
</evidence>
<reference evidence="4" key="2">
    <citation type="submission" date="2013-12" db="EMBL/GenBank/DDBJ databases">
        <authorList>
            <person name="Yu Y."/>
            <person name="Lee S."/>
            <person name="de Baynast K."/>
            <person name="Wissotski M."/>
            <person name="Liu L."/>
            <person name="Talag J."/>
            <person name="Goicoechea J."/>
            <person name="Angelova A."/>
            <person name="Jetty R."/>
            <person name="Kudrna D."/>
            <person name="Golser W."/>
            <person name="Rivera L."/>
            <person name="Zhang J."/>
            <person name="Wing R."/>
        </authorList>
    </citation>
    <scope>NUCLEOTIDE SEQUENCE</scope>
</reference>
<dbReference type="HOGENOM" id="CLU_023151_7_0_1"/>
<reference evidence="3 4" key="1">
    <citation type="submission" date="2012-08" db="EMBL/GenBank/DDBJ databases">
        <title>Oryza genome evolution.</title>
        <authorList>
            <person name="Wing R.A."/>
        </authorList>
    </citation>
    <scope>NUCLEOTIDE SEQUENCE</scope>
</reference>
<reference evidence="3" key="3">
    <citation type="submission" date="2015-04" db="UniProtKB">
        <authorList>
            <consortium name="EnsemblPlants"/>
        </authorList>
    </citation>
    <scope>IDENTIFICATION</scope>
</reference>
<dbReference type="PANTHER" id="PTHR32141">
    <property type="match status" value="1"/>
</dbReference>
<sequence length="198" mass="22747">MRISVITAPKLETLGSLDCTSTFEIGTTVFQELHFDSLTTVVRTVKVFAIDDGDLSLDMIINFMRCFPCLEKLYIKSFGPSFGAGSKNLWCHKLLDPVECLDLHLKKVVLSGYDGYESHIDFITFFVLNGRVLELMMLEFLLEPNRNEKWIKRQKTCLKLENKVSRDAQFNFTCAPYRKYFGSTSRAHEMLKADPFCT</sequence>
<proteinExistence type="predicted"/>
<dbReference type="eggNOG" id="ENOG502RXSD">
    <property type="taxonomic scope" value="Eukaryota"/>
</dbReference>
<dbReference type="InterPro" id="IPR055411">
    <property type="entry name" value="LRR_FXL15/At3g58940/PEG3-like"/>
</dbReference>
<dbReference type="Pfam" id="PF08387">
    <property type="entry name" value="FBD"/>
    <property type="match status" value="1"/>
</dbReference>
<evidence type="ECO:0000259" key="1">
    <source>
        <dbReference type="Pfam" id="PF08387"/>
    </source>
</evidence>
<feature type="domain" description="FBD" evidence="1">
    <location>
        <begin position="96"/>
        <end position="137"/>
    </location>
</feature>
<dbReference type="STRING" id="77586.A0A0D9WXP2"/>
<accession>A0A0D9WXP2</accession>
<evidence type="ECO:0000259" key="2">
    <source>
        <dbReference type="Pfam" id="PF24758"/>
    </source>
</evidence>
<dbReference type="InterPro" id="IPR055302">
    <property type="entry name" value="F-box_dom-containing"/>
</dbReference>
<dbReference type="AlphaFoldDB" id="A0A0D9WXP2"/>
<organism evidence="3 4">
    <name type="scientific">Leersia perrieri</name>
    <dbReference type="NCBI Taxonomy" id="77586"/>
    <lineage>
        <taxon>Eukaryota</taxon>
        <taxon>Viridiplantae</taxon>
        <taxon>Streptophyta</taxon>
        <taxon>Embryophyta</taxon>
        <taxon>Tracheophyta</taxon>
        <taxon>Spermatophyta</taxon>
        <taxon>Magnoliopsida</taxon>
        <taxon>Liliopsida</taxon>
        <taxon>Poales</taxon>
        <taxon>Poaceae</taxon>
        <taxon>BOP clade</taxon>
        <taxon>Oryzoideae</taxon>
        <taxon>Oryzeae</taxon>
        <taxon>Oryzinae</taxon>
        <taxon>Leersia</taxon>
    </lineage>
</organism>
<dbReference type="PANTHER" id="PTHR32141:SF158">
    <property type="entry name" value="EXPRESSED PROTEIN"/>
    <property type="match status" value="1"/>
</dbReference>
<keyword evidence="4" id="KW-1185">Reference proteome</keyword>
<evidence type="ECO:0000313" key="4">
    <source>
        <dbReference type="Proteomes" id="UP000032180"/>
    </source>
</evidence>
<dbReference type="Proteomes" id="UP000032180">
    <property type="component" value="Chromosome 7"/>
</dbReference>
<dbReference type="InterPro" id="IPR006566">
    <property type="entry name" value="FBD"/>
</dbReference>
<dbReference type="Pfam" id="PF24758">
    <property type="entry name" value="LRR_At5g56370"/>
    <property type="match status" value="1"/>
</dbReference>
<protein>
    <submittedName>
        <fullName evidence="3">Uncharacterized protein</fullName>
    </submittedName>
</protein>